<dbReference type="Proteomes" id="UP000736384">
    <property type="component" value="Unassembled WGS sequence"/>
</dbReference>
<evidence type="ECO:0000313" key="4">
    <source>
        <dbReference type="Proteomes" id="UP000736384"/>
    </source>
</evidence>
<reference evidence="3" key="1">
    <citation type="submission" date="2020-03" db="EMBL/GenBank/DDBJ databases">
        <title>Genome assembly of Azotobacter chroococcum W5.</title>
        <authorList>
            <person name="Kannepalli A."/>
        </authorList>
    </citation>
    <scope>NUCLEOTIDE SEQUENCE</scope>
    <source>
        <strain evidence="3">W5</strain>
    </source>
</reference>
<feature type="compositionally biased region" description="Basic and acidic residues" evidence="1">
    <location>
        <begin position="77"/>
        <end position="86"/>
    </location>
</feature>
<proteinExistence type="predicted"/>
<evidence type="ECO:0000256" key="1">
    <source>
        <dbReference type="SAM" id="MobiDB-lite"/>
    </source>
</evidence>
<gene>
    <name evidence="3" type="ORF">HA520_09110</name>
</gene>
<feature type="region of interest" description="Disordered" evidence="1">
    <location>
        <begin position="61"/>
        <end position="86"/>
    </location>
</feature>
<dbReference type="InterPro" id="IPR038717">
    <property type="entry name" value="Tc1-like_DDE_dom"/>
</dbReference>
<dbReference type="Pfam" id="PF13358">
    <property type="entry name" value="DDE_3"/>
    <property type="match status" value="1"/>
</dbReference>
<organism evidence="3 4">
    <name type="scientific">Azotobacter chroococcum</name>
    <dbReference type="NCBI Taxonomy" id="353"/>
    <lineage>
        <taxon>Bacteria</taxon>
        <taxon>Pseudomonadati</taxon>
        <taxon>Pseudomonadota</taxon>
        <taxon>Gammaproteobacteria</taxon>
        <taxon>Pseudomonadales</taxon>
        <taxon>Pseudomonadaceae</taxon>
        <taxon>Azotobacter</taxon>
    </lineage>
</organism>
<accession>A0AA44C6F5</accession>
<name>A0AA44C6F5_9GAMM</name>
<sequence length="86" mass="9778">MYEYGRRGGGNVFMACEPLTGWRMVWLPERRTRADWAHFVRAIAGAYPDAERITLVMGTPNTHSAASLHDQASRPPRKNDSIYERG</sequence>
<feature type="domain" description="Tc1-like transposase DDE" evidence="2">
    <location>
        <begin position="2"/>
        <end position="72"/>
    </location>
</feature>
<evidence type="ECO:0000259" key="2">
    <source>
        <dbReference type="Pfam" id="PF13358"/>
    </source>
</evidence>
<dbReference type="EMBL" id="JAAPAP010000006">
    <property type="protein sequence ID" value="NHN77449.1"/>
    <property type="molecule type" value="Genomic_DNA"/>
</dbReference>
<protein>
    <recommendedName>
        <fullName evidence="2">Tc1-like transposase DDE domain-containing protein</fullName>
    </recommendedName>
</protein>
<evidence type="ECO:0000313" key="3">
    <source>
        <dbReference type="EMBL" id="NHN77449.1"/>
    </source>
</evidence>
<dbReference type="AlphaFoldDB" id="A0AA44C6F5"/>
<comment type="caution">
    <text evidence="3">The sequence shown here is derived from an EMBL/GenBank/DDBJ whole genome shotgun (WGS) entry which is preliminary data.</text>
</comment>
<dbReference type="RefSeq" id="WP_165892440.1">
    <property type="nucleotide sequence ID" value="NZ_JAAPAP010000006.1"/>
</dbReference>